<reference evidence="10" key="1">
    <citation type="journal article" date="2015" name="Nat. Genet.">
        <title>The genome and transcriptome of the zoonotic hookworm Ancylostoma ceylanicum identify infection-specific gene families.</title>
        <authorList>
            <person name="Schwarz E.M."/>
            <person name="Hu Y."/>
            <person name="Antoshechkin I."/>
            <person name="Miller M.M."/>
            <person name="Sternberg P.W."/>
            <person name="Aroian R.V."/>
        </authorList>
    </citation>
    <scope>NUCLEOTIDE SEQUENCE</scope>
    <source>
        <strain evidence="10">HY135</strain>
    </source>
</reference>
<protein>
    <submittedName>
        <fullName evidence="9">Uncharacterized protein</fullName>
    </submittedName>
</protein>
<accession>A0A016W4E8</accession>
<evidence type="ECO:0000256" key="7">
    <source>
        <dbReference type="SAM" id="MobiDB-lite"/>
    </source>
</evidence>
<organism evidence="9 10">
    <name type="scientific">Ancylostoma ceylanicum</name>
    <dbReference type="NCBI Taxonomy" id="53326"/>
    <lineage>
        <taxon>Eukaryota</taxon>
        <taxon>Metazoa</taxon>
        <taxon>Ecdysozoa</taxon>
        <taxon>Nematoda</taxon>
        <taxon>Chromadorea</taxon>
        <taxon>Rhabditida</taxon>
        <taxon>Rhabditina</taxon>
        <taxon>Rhabditomorpha</taxon>
        <taxon>Strongyloidea</taxon>
        <taxon>Ancylostomatidae</taxon>
        <taxon>Ancylostomatinae</taxon>
        <taxon>Ancylostoma</taxon>
    </lineage>
</organism>
<evidence type="ECO:0000256" key="6">
    <source>
        <dbReference type="ARBA" id="ARBA00023136"/>
    </source>
</evidence>
<evidence type="ECO:0000256" key="8">
    <source>
        <dbReference type="SAM" id="Phobius"/>
    </source>
</evidence>
<dbReference type="AlphaFoldDB" id="A0A016W4E8"/>
<evidence type="ECO:0000313" key="9">
    <source>
        <dbReference type="EMBL" id="EYC34505.1"/>
    </source>
</evidence>
<feature type="compositionally biased region" description="Polar residues" evidence="7">
    <location>
        <begin position="1"/>
        <end position="11"/>
    </location>
</feature>
<comment type="subcellular location">
    <subcellularLocation>
        <location evidence="1">Endoplasmic reticulum membrane</location>
        <topology evidence="1">Multi-pass membrane protein</topology>
    </subcellularLocation>
</comment>
<dbReference type="Proteomes" id="UP000024635">
    <property type="component" value="Unassembled WGS sequence"/>
</dbReference>
<evidence type="ECO:0000256" key="3">
    <source>
        <dbReference type="ARBA" id="ARBA00022824"/>
    </source>
</evidence>
<dbReference type="Pfam" id="PF06775">
    <property type="entry name" value="Seipin"/>
    <property type="match status" value="1"/>
</dbReference>
<keyword evidence="6 8" id="KW-0472">Membrane</keyword>
<comment type="caution">
    <text evidence="9">The sequence shown here is derived from an EMBL/GenBank/DDBJ whole genome shotgun (WGS) entry which is preliminary data.</text>
</comment>
<keyword evidence="10" id="KW-1185">Reference proteome</keyword>
<feature type="transmembrane region" description="Helical" evidence="8">
    <location>
        <begin position="78"/>
        <end position="102"/>
    </location>
</feature>
<feature type="region of interest" description="Disordered" evidence="7">
    <location>
        <begin position="355"/>
        <end position="381"/>
    </location>
</feature>
<name>A0A016W4E8_9BILA</name>
<dbReference type="EMBL" id="JARK01001337">
    <property type="protein sequence ID" value="EYC34505.1"/>
    <property type="molecule type" value="Genomic_DNA"/>
</dbReference>
<dbReference type="CDD" id="cd23995">
    <property type="entry name" value="Seipin_BSCL2_like"/>
    <property type="match status" value="1"/>
</dbReference>
<dbReference type="GO" id="GO:0005789">
    <property type="term" value="C:endoplasmic reticulum membrane"/>
    <property type="evidence" value="ECO:0007669"/>
    <property type="project" value="UniProtKB-SubCell"/>
</dbReference>
<proteinExistence type="predicted"/>
<dbReference type="GO" id="GO:0006629">
    <property type="term" value="P:lipid metabolic process"/>
    <property type="evidence" value="ECO:0007669"/>
    <property type="project" value="UniProtKB-KW"/>
</dbReference>
<keyword evidence="4 8" id="KW-1133">Transmembrane helix</keyword>
<evidence type="ECO:0000256" key="1">
    <source>
        <dbReference type="ARBA" id="ARBA00004477"/>
    </source>
</evidence>
<dbReference type="InterPro" id="IPR009617">
    <property type="entry name" value="Seipin"/>
</dbReference>
<keyword evidence="5" id="KW-0443">Lipid metabolism</keyword>
<sequence>MSKTRAISQKSRPSEFGAPRLIQGPPQHRGLRCEIIKQIEAAERSRPLRNVAMLSWLVRNLRLRLERLFRRSQNVNPVYTAVLLLFQFSLAFFASLSFPLIIRRLALPPSIENEIDLNLSFNTCTSELHGICSFPSATVEYEKGTLFSPSVAYALSVRLRFADIDSGRKLGLFQNVLSFYDGDEQLKTYSKTSYLREPTILTKAMWLFFFPFYFAGFFHDYNSLEIAMTSSHIEALSHSSTKLHYQLQDRFAQMEYFFPFIAVLVGVRKNGKDAPPFRCRACCFTIILYWGAKSILGNSETIDRENAFAARTTECSKDVGLLSSKSPTTPIPVPPDEYIPDNVDEVPPCADFSGIPGWDVRPPDPPQTSFQYSNGNIRRRK</sequence>
<dbReference type="GO" id="GO:0140042">
    <property type="term" value="P:lipid droplet formation"/>
    <property type="evidence" value="ECO:0007669"/>
    <property type="project" value="UniProtKB-ARBA"/>
</dbReference>
<feature type="region of interest" description="Disordered" evidence="7">
    <location>
        <begin position="1"/>
        <end position="26"/>
    </location>
</feature>
<evidence type="ECO:0000256" key="5">
    <source>
        <dbReference type="ARBA" id="ARBA00023098"/>
    </source>
</evidence>
<feature type="compositionally biased region" description="Polar residues" evidence="7">
    <location>
        <begin position="367"/>
        <end position="381"/>
    </location>
</feature>
<keyword evidence="2 8" id="KW-0812">Transmembrane</keyword>
<evidence type="ECO:0000256" key="4">
    <source>
        <dbReference type="ARBA" id="ARBA00022989"/>
    </source>
</evidence>
<evidence type="ECO:0000256" key="2">
    <source>
        <dbReference type="ARBA" id="ARBA00022692"/>
    </source>
</evidence>
<gene>
    <name evidence="9" type="primary">Acey_s0001.g445</name>
    <name evidence="9" type="ORF">Y032_0001g445</name>
</gene>
<dbReference type="OrthoDB" id="3990054at2759"/>
<evidence type="ECO:0000313" key="10">
    <source>
        <dbReference type="Proteomes" id="UP000024635"/>
    </source>
</evidence>
<keyword evidence="3" id="KW-0256">Endoplasmic reticulum</keyword>